<dbReference type="EMBL" id="CAJNOE010000299">
    <property type="protein sequence ID" value="CAF1130649.1"/>
    <property type="molecule type" value="Genomic_DNA"/>
</dbReference>
<evidence type="ECO:0000256" key="8">
    <source>
        <dbReference type="RuleBase" id="RU367011"/>
    </source>
</evidence>
<gene>
    <name evidence="11" type="ORF">IZO911_LOCUS24669</name>
</gene>
<evidence type="ECO:0000256" key="9">
    <source>
        <dbReference type="SAM" id="MobiDB-lite"/>
    </source>
</evidence>
<comment type="similarity">
    <text evidence="2 8">Belongs to the alpha-carbonic anhydrase family.</text>
</comment>
<evidence type="ECO:0000256" key="7">
    <source>
        <dbReference type="ARBA" id="ARBA00048348"/>
    </source>
</evidence>
<dbReference type="EC" id="4.2.1.1" evidence="3 8"/>
<comment type="cofactor">
    <cofactor evidence="8">
        <name>Zn(2+)</name>
        <dbReference type="ChEBI" id="CHEBI:29105"/>
    </cofactor>
</comment>
<dbReference type="InterPro" id="IPR023561">
    <property type="entry name" value="Carbonic_anhydrase_a-class"/>
</dbReference>
<keyword evidence="8" id="KW-0732">Signal</keyword>
<dbReference type="PANTHER" id="PTHR18952">
    <property type="entry name" value="CARBONIC ANHYDRASE"/>
    <property type="match status" value="1"/>
</dbReference>
<evidence type="ECO:0000256" key="5">
    <source>
        <dbReference type="ARBA" id="ARBA00022833"/>
    </source>
</evidence>
<comment type="catalytic activity">
    <reaction evidence="7 8">
        <text>hydrogencarbonate + H(+) = CO2 + H2O</text>
        <dbReference type="Rhea" id="RHEA:10748"/>
        <dbReference type="ChEBI" id="CHEBI:15377"/>
        <dbReference type="ChEBI" id="CHEBI:15378"/>
        <dbReference type="ChEBI" id="CHEBI:16526"/>
        <dbReference type="ChEBI" id="CHEBI:17544"/>
        <dbReference type="EC" id="4.2.1.1"/>
    </reaction>
</comment>
<protein>
    <recommendedName>
        <fullName evidence="3 8">Carbonic anhydrase</fullName>
        <ecNumber evidence="3 8">4.2.1.1</ecNumber>
    </recommendedName>
</protein>
<proteinExistence type="inferred from homology"/>
<organism evidence="11 12">
    <name type="scientific">Adineta steineri</name>
    <dbReference type="NCBI Taxonomy" id="433720"/>
    <lineage>
        <taxon>Eukaryota</taxon>
        <taxon>Metazoa</taxon>
        <taxon>Spiralia</taxon>
        <taxon>Gnathifera</taxon>
        <taxon>Rotifera</taxon>
        <taxon>Eurotatoria</taxon>
        <taxon>Bdelloidea</taxon>
        <taxon>Adinetida</taxon>
        <taxon>Adinetidae</taxon>
        <taxon>Adineta</taxon>
    </lineage>
</organism>
<name>A0A814R954_9BILA</name>
<evidence type="ECO:0000256" key="1">
    <source>
        <dbReference type="ARBA" id="ARBA00002904"/>
    </source>
</evidence>
<keyword evidence="5 8" id="KW-0862">Zinc</keyword>
<evidence type="ECO:0000256" key="4">
    <source>
        <dbReference type="ARBA" id="ARBA00022723"/>
    </source>
</evidence>
<sequence>MFWIFTCQFLFLLSFLHSSYCQTPSLPVHHWDYGREGPDTWAHTYDTCEGESQSPIDIQTSHVKYDSKLTPLSLNGYTSNMSSYVWNFTHNGHAIIAYPSPLARLSMSGGGLPDVFHLVQFHLHWGYNAFQGSEHTINGHKYPLEIHFVHRAQFTGTLAVLGIIFDRQRDDNPYLNDLLSIVNRTVNTSVAIERQIDLSRLFPTSPSPRFYRYNGSLTTPPCTEGVIWTILARTIPISSYQLRAFMDNVVPFNFRPPQKLHSRKVLANFQPEQHESGGEEEGEGGHHSSTLSNRIKPEQIFLILFLSIILIFQ</sequence>
<comment type="function">
    <text evidence="1 8">Reversible hydration of carbon dioxide.</text>
</comment>
<dbReference type="Pfam" id="PF00194">
    <property type="entry name" value="Carb_anhydrase"/>
    <property type="match status" value="1"/>
</dbReference>
<keyword evidence="4 8" id="KW-0479">Metal-binding</keyword>
<dbReference type="SMART" id="SM01057">
    <property type="entry name" value="Carb_anhydrase"/>
    <property type="match status" value="1"/>
</dbReference>
<accession>A0A814R954</accession>
<evidence type="ECO:0000259" key="10">
    <source>
        <dbReference type="PROSITE" id="PS51144"/>
    </source>
</evidence>
<evidence type="ECO:0000256" key="2">
    <source>
        <dbReference type="ARBA" id="ARBA00010718"/>
    </source>
</evidence>
<feature type="domain" description="Alpha-carbonic anhydrase" evidence="10">
    <location>
        <begin position="29"/>
        <end position="269"/>
    </location>
</feature>
<evidence type="ECO:0000313" key="11">
    <source>
        <dbReference type="EMBL" id="CAF1130649.1"/>
    </source>
</evidence>
<evidence type="ECO:0000313" key="12">
    <source>
        <dbReference type="Proteomes" id="UP000663860"/>
    </source>
</evidence>
<dbReference type="InterPro" id="IPR018338">
    <property type="entry name" value="Carbonic_anhydrase_a-class_CS"/>
</dbReference>
<dbReference type="SUPFAM" id="SSF51069">
    <property type="entry name" value="Carbonic anhydrase"/>
    <property type="match status" value="1"/>
</dbReference>
<comment type="caution">
    <text evidence="11">The sequence shown here is derived from an EMBL/GenBank/DDBJ whole genome shotgun (WGS) entry which is preliminary data.</text>
</comment>
<dbReference type="AlphaFoldDB" id="A0A814R954"/>
<dbReference type="PANTHER" id="PTHR18952:SF265">
    <property type="entry name" value="CARBONIC ANHYDRASE"/>
    <property type="match status" value="1"/>
</dbReference>
<feature type="chain" id="PRO_5033112591" description="Carbonic anhydrase" evidence="8">
    <location>
        <begin position="22"/>
        <end position="313"/>
    </location>
</feature>
<dbReference type="InterPro" id="IPR001148">
    <property type="entry name" value="CA_dom"/>
</dbReference>
<dbReference type="GO" id="GO:0008270">
    <property type="term" value="F:zinc ion binding"/>
    <property type="evidence" value="ECO:0007669"/>
    <property type="project" value="UniProtKB-UniRule"/>
</dbReference>
<dbReference type="CDD" id="cd00326">
    <property type="entry name" value="alpha_CA"/>
    <property type="match status" value="1"/>
</dbReference>
<dbReference type="GO" id="GO:0004089">
    <property type="term" value="F:carbonate dehydratase activity"/>
    <property type="evidence" value="ECO:0007669"/>
    <property type="project" value="UniProtKB-UniRule"/>
</dbReference>
<keyword evidence="6 8" id="KW-0456">Lyase</keyword>
<evidence type="ECO:0000256" key="3">
    <source>
        <dbReference type="ARBA" id="ARBA00012925"/>
    </source>
</evidence>
<dbReference type="InterPro" id="IPR036398">
    <property type="entry name" value="CA_dom_sf"/>
</dbReference>
<dbReference type="Proteomes" id="UP000663860">
    <property type="component" value="Unassembled WGS sequence"/>
</dbReference>
<feature type="region of interest" description="Disordered" evidence="9">
    <location>
        <begin position="272"/>
        <end position="291"/>
    </location>
</feature>
<feature type="signal peptide" evidence="8">
    <location>
        <begin position="1"/>
        <end position="21"/>
    </location>
</feature>
<reference evidence="11" key="1">
    <citation type="submission" date="2021-02" db="EMBL/GenBank/DDBJ databases">
        <authorList>
            <person name="Nowell W R."/>
        </authorList>
    </citation>
    <scope>NUCLEOTIDE SEQUENCE</scope>
</reference>
<evidence type="ECO:0000256" key="6">
    <source>
        <dbReference type="ARBA" id="ARBA00023239"/>
    </source>
</evidence>
<dbReference type="PROSITE" id="PS51144">
    <property type="entry name" value="ALPHA_CA_2"/>
    <property type="match status" value="1"/>
</dbReference>
<dbReference type="PROSITE" id="PS00162">
    <property type="entry name" value="ALPHA_CA_1"/>
    <property type="match status" value="1"/>
</dbReference>
<dbReference type="Gene3D" id="3.10.200.10">
    <property type="entry name" value="Alpha carbonic anhydrase"/>
    <property type="match status" value="1"/>
</dbReference>